<protein>
    <submittedName>
        <fullName evidence="3">Uncharacterized protein</fullName>
    </submittedName>
</protein>
<sequence>MSPPQSGRVVVHIRPPLDATSMHGERPREESAHALLLAVASPAPVRVRMHQAQPPVLPARSADSVPKRPAHPHRRQPDARRPPARSGRVVSRHTAKKIRPYAGHGDAHARPCASRRGTSVRPSYTRDMRARILLSKPGSSMRYLHRAARPLVEHATGAWRDAEREARSSVRARTWLCTAPAALPMERRRLQRAREGRHTRRGSRWVFQIPRRRAARTERGWERRRGIF</sequence>
<evidence type="ECO:0000313" key="4">
    <source>
        <dbReference type="Proteomes" id="UP000054270"/>
    </source>
</evidence>
<accession>A0A0D2PGU4</accession>
<feature type="region of interest" description="Disordered" evidence="1">
    <location>
        <begin position="1"/>
        <end position="31"/>
    </location>
</feature>
<feature type="compositionally biased region" description="Basic residues" evidence="1">
    <location>
        <begin position="90"/>
        <end position="99"/>
    </location>
</feature>
<gene>
    <name evidence="2" type="ORF">HYPSUDRAFT_204708</name>
    <name evidence="3" type="ORF">HYPSUDRAFT_204712</name>
</gene>
<evidence type="ECO:0000256" key="1">
    <source>
        <dbReference type="SAM" id="MobiDB-lite"/>
    </source>
</evidence>
<dbReference type="AlphaFoldDB" id="A0A0D2PGU4"/>
<dbReference type="Proteomes" id="UP000054270">
    <property type="component" value="Unassembled WGS sequence"/>
</dbReference>
<dbReference type="EMBL" id="KN817579">
    <property type="protein sequence ID" value="KJA19315.1"/>
    <property type="molecule type" value="Genomic_DNA"/>
</dbReference>
<evidence type="ECO:0000313" key="2">
    <source>
        <dbReference type="EMBL" id="KJA19309.1"/>
    </source>
</evidence>
<proteinExistence type="predicted"/>
<evidence type="ECO:0000313" key="3">
    <source>
        <dbReference type="EMBL" id="KJA19315.1"/>
    </source>
</evidence>
<reference evidence="3" key="1">
    <citation type="submission" date="2014-04" db="EMBL/GenBank/DDBJ databases">
        <title>Evolutionary Origins and Diversification of the Mycorrhizal Mutualists.</title>
        <authorList>
            <consortium name="DOE Joint Genome Institute"/>
            <person name="Kohler A."/>
            <person name="Kuo A."/>
            <person name="Nagy L.G."/>
            <person name="Floudas D."/>
            <person name="Copeland A."/>
            <person name="Barry K.W."/>
            <person name="Cichocki N."/>
            <person name="Veneault-Fourrey C."/>
            <person name="LaButti K."/>
            <person name="Lindquist E.A."/>
            <person name="Lipzen A."/>
            <person name="Lundell T."/>
            <person name="Morin E."/>
            <person name="Murat C."/>
            <person name="Riley R."/>
            <person name="Ohm R."/>
            <person name="Sun H."/>
            <person name="Tunlid A."/>
            <person name="Henrissat B."/>
            <person name="Grigoriev I.V."/>
            <person name="Hibbett D.S."/>
            <person name="Martin F."/>
            <person name="Consortium M.G."/>
        </authorList>
    </citation>
    <scope>NUCLEOTIDE SEQUENCE [LARGE SCALE GENOMIC DNA]</scope>
    <source>
        <strain evidence="3">FD-334 SS-4</strain>
    </source>
</reference>
<name>A0A0D2PGU4_HYPSF</name>
<keyword evidence="4" id="KW-1185">Reference proteome</keyword>
<feature type="region of interest" description="Disordered" evidence="1">
    <location>
        <begin position="47"/>
        <end position="122"/>
    </location>
</feature>
<organism evidence="3 4">
    <name type="scientific">Hypholoma sublateritium (strain FD-334 SS-4)</name>
    <dbReference type="NCBI Taxonomy" id="945553"/>
    <lineage>
        <taxon>Eukaryota</taxon>
        <taxon>Fungi</taxon>
        <taxon>Dikarya</taxon>
        <taxon>Basidiomycota</taxon>
        <taxon>Agaricomycotina</taxon>
        <taxon>Agaricomycetes</taxon>
        <taxon>Agaricomycetidae</taxon>
        <taxon>Agaricales</taxon>
        <taxon>Agaricineae</taxon>
        <taxon>Strophariaceae</taxon>
        <taxon>Hypholoma</taxon>
    </lineage>
</organism>
<reference evidence="4" key="2">
    <citation type="submission" date="2014-04" db="EMBL/GenBank/DDBJ databases">
        <title>Evolutionary Origins and Diversification of the Mycorrhizal Mutualists.</title>
        <authorList>
            <consortium name="DOE Joint Genome Institute"/>
            <consortium name="Mycorrhizal Genomics Consortium"/>
            <person name="Kohler A."/>
            <person name="Kuo A."/>
            <person name="Nagy L.G."/>
            <person name="Floudas D."/>
            <person name="Copeland A."/>
            <person name="Barry K.W."/>
            <person name="Cichocki N."/>
            <person name="Veneault-Fourrey C."/>
            <person name="LaButti K."/>
            <person name="Lindquist E.A."/>
            <person name="Lipzen A."/>
            <person name="Lundell T."/>
            <person name="Morin E."/>
            <person name="Murat C."/>
            <person name="Riley R."/>
            <person name="Ohm R."/>
            <person name="Sun H."/>
            <person name="Tunlid A."/>
            <person name="Henrissat B."/>
            <person name="Grigoriev I.V."/>
            <person name="Hibbett D.S."/>
            <person name="Martin F."/>
        </authorList>
    </citation>
    <scope>NUCLEOTIDE SEQUENCE [LARGE SCALE GENOMIC DNA]</scope>
    <source>
        <strain evidence="4">FD-334 SS-4</strain>
    </source>
</reference>
<dbReference type="EMBL" id="KN817579">
    <property type="protein sequence ID" value="KJA19309.1"/>
    <property type="molecule type" value="Genomic_DNA"/>
</dbReference>